<sequence length="207" mass="21985">MIGTRCTAVLAARSAGSASPRLAALHPDIPMRALTPVPARQVVRQVMREALDHIVGPDRRRVPAFVAAAPYVTYTATYFAERHEDPARRLRPSHSIQMECSRLVQGLDDDLDQANRWAGDLFILCTPELDVRQSVQGAEAALAVGAQAALVCDITVTPPWDPDRKPAALSAAAMLLVRATAGAATGDLALWPPAAAAHQTTAAETPA</sequence>
<evidence type="ECO:0000313" key="2">
    <source>
        <dbReference type="Proteomes" id="UP001108029"/>
    </source>
</evidence>
<protein>
    <submittedName>
        <fullName evidence="1">Uncharacterized protein</fullName>
    </submittedName>
</protein>
<proteinExistence type="predicted"/>
<accession>A0A9Q3ZF58</accession>
<dbReference type="Proteomes" id="UP001108029">
    <property type="component" value="Unassembled WGS sequence"/>
</dbReference>
<dbReference type="AlphaFoldDB" id="A0A9Q3ZF58"/>
<name>A0A9Q3ZF58_9ACTN</name>
<reference evidence="1" key="1">
    <citation type="submission" date="2021-12" db="EMBL/GenBank/DDBJ databases">
        <authorList>
            <person name="Lee J.-H."/>
            <person name="Kim S.-B."/>
        </authorList>
    </citation>
    <scope>NUCLEOTIDE SEQUENCE</scope>
    <source>
        <strain evidence="1">NR30</strain>
    </source>
</reference>
<comment type="caution">
    <text evidence="1">The sequence shown here is derived from an EMBL/GenBank/DDBJ whole genome shotgun (WGS) entry which is preliminary data.</text>
</comment>
<organism evidence="1 2">
    <name type="scientific">Streptomyces guryensis</name>
    <dbReference type="NCBI Taxonomy" id="2886947"/>
    <lineage>
        <taxon>Bacteria</taxon>
        <taxon>Bacillati</taxon>
        <taxon>Actinomycetota</taxon>
        <taxon>Actinomycetes</taxon>
        <taxon>Kitasatosporales</taxon>
        <taxon>Streptomycetaceae</taxon>
        <taxon>Streptomyces</taxon>
    </lineage>
</organism>
<gene>
    <name evidence="1" type="ORF">LJ657_42935</name>
</gene>
<dbReference type="RefSeq" id="WP_232655142.1">
    <property type="nucleotide sequence ID" value="NZ_JAJSBI010000037.1"/>
</dbReference>
<evidence type="ECO:0000313" key="1">
    <source>
        <dbReference type="EMBL" id="MCD9880200.1"/>
    </source>
</evidence>
<keyword evidence="2" id="KW-1185">Reference proteome</keyword>
<dbReference type="EMBL" id="JAJSBI010000037">
    <property type="protein sequence ID" value="MCD9880200.1"/>
    <property type="molecule type" value="Genomic_DNA"/>
</dbReference>